<gene>
    <name evidence="2" type="ORF">COEREDRAFT_80627</name>
</gene>
<evidence type="ECO:0000313" key="3">
    <source>
        <dbReference type="Proteomes" id="UP000242474"/>
    </source>
</evidence>
<proteinExistence type="predicted"/>
<protein>
    <recommendedName>
        <fullName evidence="4">SERTA domain-containing protein</fullName>
    </recommendedName>
</protein>
<dbReference type="Proteomes" id="UP000242474">
    <property type="component" value="Unassembled WGS sequence"/>
</dbReference>
<keyword evidence="3" id="KW-1185">Reference proteome</keyword>
<reference evidence="2 3" key="1">
    <citation type="journal article" date="2015" name="Genome Biol. Evol.">
        <title>Phylogenomic analyses indicate that early fungi evolved digesting cell walls of algal ancestors of land plants.</title>
        <authorList>
            <person name="Chang Y."/>
            <person name="Wang S."/>
            <person name="Sekimoto S."/>
            <person name="Aerts A.L."/>
            <person name="Choi C."/>
            <person name="Clum A."/>
            <person name="LaButti K.M."/>
            <person name="Lindquist E.A."/>
            <person name="Yee Ngan C."/>
            <person name="Ohm R.A."/>
            <person name="Salamov A.A."/>
            <person name="Grigoriev I.V."/>
            <person name="Spatafora J.W."/>
            <person name="Berbee M.L."/>
        </authorList>
    </citation>
    <scope>NUCLEOTIDE SEQUENCE [LARGE SCALE GENOMIC DNA]</scope>
    <source>
        <strain evidence="2 3">NRRL 1564</strain>
    </source>
</reference>
<feature type="region of interest" description="Disordered" evidence="1">
    <location>
        <begin position="149"/>
        <end position="169"/>
    </location>
</feature>
<organism evidence="2 3">
    <name type="scientific">Coemansia reversa (strain ATCC 12441 / NRRL 1564)</name>
    <dbReference type="NCBI Taxonomy" id="763665"/>
    <lineage>
        <taxon>Eukaryota</taxon>
        <taxon>Fungi</taxon>
        <taxon>Fungi incertae sedis</taxon>
        <taxon>Zoopagomycota</taxon>
        <taxon>Kickxellomycotina</taxon>
        <taxon>Kickxellomycetes</taxon>
        <taxon>Kickxellales</taxon>
        <taxon>Kickxellaceae</taxon>
        <taxon>Coemansia</taxon>
    </lineage>
</organism>
<evidence type="ECO:0008006" key="4">
    <source>
        <dbReference type="Google" id="ProtNLM"/>
    </source>
</evidence>
<evidence type="ECO:0000256" key="1">
    <source>
        <dbReference type="SAM" id="MobiDB-lite"/>
    </source>
</evidence>
<dbReference type="EMBL" id="KZ303495">
    <property type="protein sequence ID" value="PIA17286.1"/>
    <property type="molecule type" value="Genomic_DNA"/>
</dbReference>
<evidence type="ECO:0000313" key="2">
    <source>
        <dbReference type="EMBL" id="PIA17286.1"/>
    </source>
</evidence>
<dbReference type="OrthoDB" id="5573500at2759"/>
<accession>A0A2G5BE38</accession>
<name>A0A2G5BE38_COERN</name>
<dbReference type="AlphaFoldDB" id="A0A2G5BE38"/>
<sequence>MSQLYMTMHGGSEATADTAGYFHPPIRQDMVLEMSVRKLQTIKQIQRTTHRQADLLKTVLVYNIFKAVVSQPPTPTSNTSAVMQAVPRKPDISAKGYEIAQQQHDSVCSSELDGHNGLDMDVDVIDENGAAAAEQSWFDHCIDNMLTEDEEEEDAQLSYSLDGSDDEDEDKDICTYDQSTCPVIVTSAVQTTFDSTPTDPEASNCITPESGNLASESSGGYGSAYFLKRSHHHSTSVHSLCELGESDMSQHWMGNCLPQIVARPSAMWSSSGDAASTRLNYESPSTFASGLVG</sequence>